<dbReference type="RefSeq" id="WP_015900623.1">
    <property type="nucleotide sequence ID" value="NC_012121.1"/>
</dbReference>
<protein>
    <recommendedName>
        <fullName evidence="1">RNA polymerase sigma-70 region 2 domain-containing protein</fullName>
    </recommendedName>
</protein>
<dbReference type="Pfam" id="PF04542">
    <property type="entry name" value="Sigma70_r2"/>
    <property type="match status" value="1"/>
</dbReference>
<keyword evidence="3" id="KW-1185">Reference proteome</keyword>
<evidence type="ECO:0000313" key="2">
    <source>
        <dbReference type="EMBL" id="CAL28283.1"/>
    </source>
</evidence>
<evidence type="ECO:0000259" key="1">
    <source>
        <dbReference type="Pfam" id="PF04542"/>
    </source>
</evidence>
<dbReference type="SUPFAM" id="SSF88946">
    <property type="entry name" value="Sigma2 domain of RNA polymerase sigma factors"/>
    <property type="match status" value="1"/>
</dbReference>
<feature type="domain" description="RNA polymerase sigma-70 region 2" evidence="1">
    <location>
        <begin position="7"/>
        <end position="74"/>
    </location>
</feature>
<dbReference type="eggNOG" id="COG1595">
    <property type="taxonomic scope" value="Bacteria"/>
</dbReference>
<name>B9DN36_STACT</name>
<dbReference type="AlphaFoldDB" id="B9DN36"/>
<accession>B9DN36</accession>
<dbReference type="Proteomes" id="UP000000444">
    <property type="component" value="Chromosome"/>
</dbReference>
<proteinExistence type="predicted"/>
<dbReference type="GeneID" id="93793796"/>
<reference evidence="2 3" key="1">
    <citation type="journal article" date="2009" name="Appl. Environ. Microbiol.">
        <title>Genome analysis of the meat starter culture bacterium Staphylococcus carnosus TM300.</title>
        <authorList>
            <person name="Rosenstein R."/>
            <person name="Nerz C."/>
            <person name="Biswas L."/>
            <person name="Resch A."/>
            <person name="Raddatz G."/>
            <person name="Schuster S.C."/>
            <person name="Goetz F."/>
        </authorList>
    </citation>
    <scope>NUCLEOTIDE SEQUENCE [LARGE SCALE GENOMIC DNA]</scope>
    <source>
        <strain evidence="2 3">TM300</strain>
    </source>
</reference>
<dbReference type="InterPro" id="IPR013325">
    <property type="entry name" value="RNA_pol_sigma_r2"/>
</dbReference>
<dbReference type="GO" id="GO:0003700">
    <property type="term" value="F:DNA-binding transcription factor activity"/>
    <property type="evidence" value="ECO:0007669"/>
    <property type="project" value="InterPro"/>
</dbReference>
<dbReference type="HOGENOM" id="CLU_894027_0_0_9"/>
<dbReference type="EMBL" id="AM295250">
    <property type="protein sequence ID" value="CAL28283.1"/>
    <property type="molecule type" value="Genomic_DNA"/>
</dbReference>
<evidence type="ECO:0000313" key="3">
    <source>
        <dbReference type="Proteomes" id="UP000000444"/>
    </source>
</evidence>
<dbReference type="InterPro" id="IPR007627">
    <property type="entry name" value="RNA_pol_sigma70_r2"/>
</dbReference>
<gene>
    <name evidence="2" type="ordered locus">Sca_1379</name>
</gene>
<sequence length="311" mass="37668">MNIEYQINHHKRIIFSLLRKYNIRYDTDEYAQLLTIKMWNLIRQFDTSIHDSMSRYLFQRLHFYLVDIFRKKSRQLNTCTLETTLNETKRCPMISQTSFPLIVNDYYHLLNEQERIWLNLKLYGYKQFEIQQLMNKSATTIRKYQNCVRSKLEPLRTFIKGVSFMHDTKTHPIILYMANYPHQCFQVECVYNIFRKLTKNSIKHYLNLLARMYPLPKNVVSTELKQVLNIRKHLPIVINDATILFPIKHKRAQMQYFINGMQITGIKKENQQTRLIFTNGKHLVIKAPYNFIHRKWLECIFLHHFIFIGHD</sequence>
<dbReference type="KEGG" id="sca:SCA_1379"/>
<dbReference type="OrthoDB" id="2409264at2"/>
<organism evidence="2 3">
    <name type="scientific">Staphylococcus carnosus (strain TM300)</name>
    <dbReference type="NCBI Taxonomy" id="396513"/>
    <lineage>
        <taxon>Bacteria</taxon>
        <taxon>Bacillati</taxon>
        <taxon>Bacillota</taxon>
        <taxon>Bacilli</taxon>
        <taxon>Bacillales</taxon>
        <taxon>Staphylococcaceae</taxon>
        <taxon>Staphylococcus</taxon>
    </lineage>
</organism>
<dbReference type="GO" id="GO:0006352">
    <property type="term" value="P:DNA-templated transcription initiation"/>
    <property type="evidence" value="ECO:0007669"/>
    <property type="project" value="InterPro"/>
</dbReference>